<sequence>MWSCWKMRNESIFQQKEISWVELTQLIKSRIAWWVITKWAGGNLNSYFSNSANPSVYNPIQPVHIV</sequence>
<protein>
    <submittedName>
        <fullName evidence="1">Uncharacterized protein</fullName>
    </submittedName>
</protein>
<keyword evidence="2" id="KW-1185">Reference proteome</keyword>
<evidence type="ECO:0000313" key="1">
    <source>
        <dbReference type="EMBL" id="KAI8560945.1"/>
    </source>
</evidence>
<gene>
    <name evidence="1" type="ORF">RHMOL_Rhmol04G0295800</name>
</gene>
<dbReference type="EMBL" id="CM046391">
    <property type="protein sequence ID" value="KAI8560945.1"/>
    <property type="molecule type" value="Genomic_DNA"/>
</dbReference>
<evidence type="ECO:0000313" key="2">
    <source>
        <dbReference type="Proteomes" id="UP001062846"/>
    </source>
</evidence>
<organism evidence="1 2">
    <name type="scientific">Rhododendron molle</name>
    <name type="common">Chinese azalea</name>
    <name type="synonym">Azalea mollis</name>
    <dbReference type="NCBI Taxonomy" id="49168"/>
    <lineage>
        <taxon>Eukaryota</taxon>
        <taxon>Viridiplantae</taxon>
        <taxon>Streptophyta</taxon>
        <taxon>Embryophyta</taxon>
        <taxon>Tracheophyta</taxon>
        <taxon>Spermatophyta</taxon>
        <taxon>Magnoliopsida</taxon>
        <taxon>eudicotyledons</taxon>
        <taxon>Gunneridae</taxon>
        <taxon>Pentapetalae</taxon>
        <taxon>asterids</taxon>
        <taxon>Ericales</taxon>
        <taxon>Ericaceae</taxon>
        <taxon>Ericoideae</taxon>
        <taxon>Rhodoreae</taxon>
        <taxon>Rhododendron</taxon>
    </lineage>
</organism>
<comment type="caution">
    <text evidence="1">The sequence shown here is derived from an EMBL/GenBank/DDBJ whole genome shotgun (WGS) entry which is preliminary data.</text>
</comment>
<name>A0ACC0P5S0_RHOML</name>
<accession>A0ACC0P5S0</accession>
<dbReference type="Proteomes" id="UP001062846">
    <property type="component" value="Chromosome 4"/>
</dbReference>
<proteinExistence type="predicted"/>
<reference evidence="1" key="1">
    <citation type="submission" date="2022-02" db="EMBL/GenBank/DDBJ databases">
        <title>Plant Genome Project.</title>
        <authorList>
            <person name="Zhang R.-G."/>
        </authorList>
    </citation>
    <scope>NUCLEOTIDE SEQUENCE</scope>
    <source>
        <strain evidence="1">AT1</strain>
    </source>
</reference>